<dbReference type="InterPro" id="IPR005119">
    <property type="entry name" value="LysR_subst-bd"/>
</dbReference>
<accession>A0A1X7BY96</accession>
<reference evidence="6 7" key="1">
    <citation type="submission" date="2017-03" db="EMBL/GenBank/DDBJ databases">
        <authorList>
            <person name="Afonso C.L."/>
            <person name="Miller P.J."/>
            <person name="Scott M.A."/>
            <person name="Spackman E."/>
            <person name="Goraichik I."/>
            <person name="Dimitrov K.M."/>
            <person name="Suarez D.L."/>
            <person name="Swayne D.E."/>
        </authorList>
    </citation>
    <scope>NUCLEOTIDE SEQUENCE [LARGE SCALE GENOMIC DNA]</scope>
    <source>
        <strain evidence="6 7">CECT 7745</strain>
    </source>
</reference>
<dbReference type="PANTHER" id="PTHR30126:SF94">
    <property type="entry name" value="LYSR FAMILY TRANSCRIPTIONAL REGULATOR"/>
    <property type="match status" value="1"/>
</dbReference>
<dbReference type="RefSeq" id="WP_085802446.1">
    <property type="nucleotide sequence ID" value="NZ_FWXB01000030.1"/>
</dbReference>
<dbReference type="PRINTS" id="PR00039">
    <property type="entry name" value="HTHLYSR"/>
</dbReference>
<gene>
    <name evidence="6" type="primary">cmpR_2</name>
    <name evidence="6" type="ORF">ROA7745_04421</name>
</gene>
<dbReference type="Pfam" id="PF00126">
    <property type="entry name" value="HTH_1"/>
    <property type="match status" value="1"/>
</dbReference>
<dbReference type="Proteomes" id="UP000193224">
    <property type="component" value="Unassembled WGS sequence"/>
</dbReference>
<evidence type="ECO:0000256" key="2">
    <source>
        <dbReference type="ARBA" id="ARBA00023015"/>
    </source>
</evidence>
<dbReference type="CDD" id="cd05466">
    <property type="entry name" value="PBP2_LTTR_substrate"/>
    <property type="match status" value="1"/>
</dbReference>
<sequence length="311" mass="34421">MRHSQLKAFHFVALHGGFSRAAEALFLTQPAISEQVRKLEQDHDVLLFHRERKRVQLTEIGENLFRLTKHYFEIEQQISEYISETRTSVDGSLRIIADSAYHVTDILSAFRKRYPNVMVTLRTGNSDEVLEELRAFNAEVGVASRLSPGSDMKTLNLGETPIVAFAARGLLPADKTTITLSELTELPLIFRETGSKTRQKLEEAATQAGVVLSPAIEAEGRETVRELVASGAGVGFVSKAEFGHDARLVEITLSDINLRMGESIVHLAQRREVKVIRAFMEFARNHVTAAAGNQVSSSSSDMVSISRVSSN</sequence>
<dbReference type="SUPFAM" id="SSF46785">
    <property type="entry name" value="Winged helix' DNA-binding domain"/>
    <property type="match status" value="1"/>
</dbReference>
<dbReference type="PANTHER" id="PTHR30126">
    <property type="entry name" value="HTH-TYPE TRANSCRIPTIONAL REGULATOR"/>
    <property type="match status" value="1"/>
</dbReference>
<dbReference type="EMBL" id="FWXB01000030">
    <property type="protein sequence ID" value="SMC14553.1"/>
    <property type="molecule type" value="Genomic_DNA"/>
</dbReference>
<evidence type="ECO:0000256" key="1">
    <source>
        <dbReference type="ARBA" id="ARBA00009437"/>
    </source>
</evidence>
<dbReference type="InterPro" id="IPR036390">
    <property type="entry name" value="WH_DNA-bd_sf"/>
</dbReference>
<name>A0A1X7BY96_9RHOB</name>
<dbReference type="GO" id="GO:0000976">
    <property type="term" value="F:transcription cis-regulatory region binding"/>
    <property type="evidence" value="ECO:0007669"/>
    <property type="project" value="TreeGrafter"/>
</dbReference>
<dbReference type="SUPFAM" id="SSF53850">
    <property type="entry name" value="Periplasmic binding protein-like II"/>
    <property type="match status" value="1"/>
</dbReference>
<keyword evidence="3" id="KW-0238">DNA-binding</keyword>
<keyword evidence="4" id="KW-0804">Transcription</keyword>
<evidence type="ECO:0000256" key="4">
    <source>
        <dbReference type="ARBA" id="ARBA00023163"/>
    </source>
</evidence>
<keyword evidence="7" id="KW-1185">Reference proteome</keyword>
<dbReference type="AlphaFoldDB" id="A0A1X7BY96"/>
<evidence type="ECO:0000313" key="6">
    <source>
        <dbReference type="EMBL" id="SMC14553.1"/>
    </source>
</evidence>
<dbReference type="GO" id="GO:0003700">
    <property type="term" value="F:DNA-binding transcription factor activity"/>
    <property type="evidence" value="ECO:0007669"/>
    <property type="project" value="InterPro"/>
</dbReference>
<dbReference type="PROSITE" id="PS50931">
    <property type="entry name" value="HTH_LYSR"/>
    <property type="match status" value="1"/>
</dbReference>
<dbReference type="OrthoDB" id="9803735at2"/>
<dbReference type="InterPro" id="IPR000847">
    <property type="entry name" value="LysR_HTH_N"/>
</dbReference>
<proteinExistence type="inferred from homology"/>
<evidence type="ECO:0000313" key="7">
    <source>
        <dbReference type="Proteomes" id="UP000193224"/>
    </source>
</evidence>
<evidence type="ECO:0000256" key="3">
    <source>
        <dbReference type="ARBA" id="ARBA00023125"/>
    </source>
</evidence>
<dbReference type="InterPro" id="IPR036388">
    <property type="entry name" value="WH-like_DNA-bd_sf"/>
</dbReference>
<comment type="similarity">
    <text evidence="1">Belongs to the LysR transcriptional regulatory family.</text>
</comment>
<keyword evidence="2" id="KW-0805">Transcription regulation</keyword>
<organism evidence="6 7">
    <name type="scientific">Roseovarius aestuarii</name>
    <dbReference type="NCBI Taxonomy" id="475083"/>
    <lineage>
        <taxon>Bacteria</taxon>
        <taxon>Pseudomonadati</taxon>
        <taxon>Pseudomonadota</taxon>
        <taxon>Alphaproteobacteria</taxon>
        <taxon>Rhodobacterales</taxon>
        <taxon>Roseobacteraceae</taxon>
        <taxon>Roseovarius</taxon>
    </lineage>
</organism>
<protein>
    <submittedName>
        <fullName evidence="6">HTH-type transcriptional activator CmpR</fullName>
    </submittedName>
</protein>
<dbReference type="Gene3D" id="3.40.190.290">
    <property type="match status" value="1"/>
</dbReference>
<dbReference type="Gene3D" id="1.10.10.10">
    <property type="entry name" value="Winged helix-like DNA-binding domain superfamily/Winged helix DNA-binding domain"/>
    <property type="match status" value="1"/>
</dbReference>
<feature type="domain" description="HTH lysR-type" evidence="5">
    <location>
        <begin position="1"/>
        <end position="58"/>
    </location>
</feature>
<dbReference type="FunFam" id="1.10.10.10:FF:000001">
    <property type="entry name" value="LysR family transcriptional regulator"/>
    <property type="match status" value="1"/>
</dbReference>
<evidence type="ECO:0000259" key="5">
    <source>
        <dbReference type="PROSITE" id="PS50931"/>
    </source>
</evidence>
<dbReference type="Pfam" id="PF03466">
    <property type="entry name" value="LysR_substrate"/>
    <property type="match status" value="1"/>
</dbReference>